<dbReference type="Proteomes" id="UP000295793">
    <property type="component" value="Unassembled WGS sequence"/>
</dbReference>
<dbReference type="PANTHER" id="PTHR42739">
    <property type="entry name" value="MALATE SYNTHASE G"/>
    <property type="match status" value="1"/>
</dbReference>
<organism evidence="2 3">
    <name type="scientific">Reinekea marinisedimentorum</name>
    <dbReference type="NCBI Taxonomy" id="230495"/>
    <lineage>
        <taxon>Bacteria</taxon>
        <taxon>Pseudomonadati</taxon>
        <taxon>Pseudomonadota</taxon>
        <taxon>Gammaproteobacteria</taxon>
        <taxon>Oceanospirillales</taxon>
        <taxon>Saccharospirillaceae</taxon>
        <taxon>Reinekea</taxon>
    </lineage>
</organism>
<dbReference type="PANTHER" id="PTHR42739:SF1">
    <property type="entry name" value="MALATE SYNTHASE G"/>
    <property type="match status" value="1"/>
</dbReference>
<dbReference type="EMBL" id="SLZR01000001">
    <property type="protein sequence ID" value="TCS43970.1"/>
    <property type="molecule type" value="Genomic_DNA"/>
</dbReference>
<evidence type="ECO:0000313" key="2">
    <source>
        <dbReference type="EMBL" id="TCS43970.1"/>
    </source>
</evidence>
<dbReference type="AlphaFoldDB" id="A0A4R3IBH3"/>
<dbReference type="Pfam" id="PF20658">
    <property type="entry name" value="MSG_insertion"/>
    <property type="match status" value="1"/>
</dbReference>
<dbReference type="GO" id="GO:0000287">
    <property type="term" value="F:magnesium ion binding"/>
    <property type="evidence" value="ECO:0007669"/>
    <property type="project" value="TreeGrafter"/>
</dbReference>
<evidence type="ECO:0000313" key="3">
    <source>
        <dbReference type="Proteomes" id="UP000295793"/>
    </source>
</evidence>
<dbReference type="InterPro" id="IPR048357">
    <property type="entry name" value="MSG_insertion"/>
</dbReference>
<name>A0A4R3IBH3_9GAMM</name>
<keyword evidence="3" id="KW-1185">Reference proteome</keyword>
<dbReference type="GO" id="GO:0005829">
    <property type="term" value="C:cytosol"/>
    <property type="evidence" value="ECO:0007669"/>
    <property type="project" value="TreeGrafter"/>
</dbReference>
<evidence type="ECO:0000259" key="1">
    <source>
        <dbReference type="Pfam" id="PF20658"/>
    </source>
</evidence>
<dbReference type="GO" id="GO:0009436">
    <property type="term" value="P:glyoxylate catabolic process"/>
    <property type="evidence" value="ECO:0007669"/>
    <property type="project" value="TreeGrafter"/>
</dbReference>
<dbReference type="NCBIfam" id="NF006511">
    <property type="entry name" value="PRK08951.1"/>
    <property type="match status" value="1"/>
</dbReference>
<feature type="domain" description="Malate synthase G alpha-beta insertion" evidence="1">
    <location>
        <begin position="28"/>
        <end position="102"/>
    </location>
</feature>
<gene>
    <name evidence="2" type="ORF">BCF53_101313</name>
</gene>
<dbReference type="GO" id="GO:0006097">
    <property type="term" value="P:glyoxylate cycle"/>
    <property type="evidence" value="ECO:0007669"/>
    <property type="project" value="InterPro"/>
</dbReference>
<sequence>MTALTAQPFESGFDNFIEEEATLIHSLNTARIRQMMAYSKRFLDEAIPLKRGSHKDVKSYIVYYQHLLAFFDDGSQSGLQDPQQFVAFSGSKEKPESLVFKNDQGFHVELIINPRGKRGCIDHAHIDDIQVETTGAEMQRVSIAANDATGHHHWFSMVRGDSHITMNTEGKPEIHCIHKAKDFRAKDGSDYHID</sequence>
<reference evidence="2 3" key="1">
    <citation type="submission" date="2019-03" db="EMBL/GenBank/DDBJ databases">
        <title>Genomic Encyclopedia of Archaeal and Bacterial Type Strains, Phase II (KMG-II): from individual species to whole genera.</title>
        <authorList>
            <person name="Goeker M."/>
        </authorList>
    </citation>
    <scope>NUCLEOTIDE SEQUENCE [LARGE SCALE GENOMIC DNA]</scope>
    <source>
        <strain evidence="2 3">DSM 15388</strain>
    </source>
</reference>
<protein>
    <submittedName>
        <fullName evidence="2">Malate synthase</fullName>
    </submittedName>
</protein>
<dbReference type="GO" id="GO:0004474">
    <property type="term" value="F:malate synthase activity"/>
    <property type="evidence" value="ECO:0007669"/>
    <property type="project" value="InterPro"/>
</dbReference>
<dbReference type="OrthoDB" id="5899875at2"/>
<comment type="caution">
    <text evidence="2">The sequence shown here is derived from an EMBL/GenBank/DDBJ whole genome shotgun (WGS) entry which is preliminary data.</text>
</comment>
<dbReference type="InterPro" id="IPR011076">
    <property type="entry name" value="Malate_synth_sf"/>
</dbReference>
<dbReference type="SUPFAM" id="SSF51645">
    <property type="entry name" value="Malate synthase G"/>
    <property type="match status" value="1"/>
</dbReference>
<dbReference type="RefSeq" id="WP_132699182.1">
    <property type="nucleotide sequence ID" value="NZ_SLZR01000001.1"/>
</dbReference>
<proteinExistence type="predicted"/>
<dbReference type="InterPro" id="IPR006253">
    <property type="entry name" value="Malate_synthG"/>
</dbReference>
<dbReference type="Gene3D" id="2.170.170.11">
    <property type="entry name" value="Malate synthase G - maily-beta sub-domain"/>
    <property type="match status" value="1"/>
</dbReference>
<accession>A0A4R3IBH3</accession>